<reference evidence="9 10" key="1">
    <citation type="submission" date="2018-02" db="EMBL/GenBank/DDBJ databases">
        <title>Draft genome sequences of Elsinoe sp., causing black scab on jojoba.</title>
        <authorList>
            <person name="Stodart B."/>
            <person name="Jeffress S."/>
            <person name="Ash G."/>
            <person name="Arun Chinnappa K."/>
        </authorList>
    </citation>
    <scope>NUCLEOTIDE SEQUENCE [LARGE SCALE GENOMIC DNA]</scope>
    <source>
        <strain evidence="9 10">Hillstone_2</strain>
    </source>
</reference>
<keyword evidence="3 6" id="KW-0256">Endoplasmic reticulum</keyword>
<dbReference type="EMBL" id="PTQR01000073">
    <property type="protein sequence ID" value="TKX22139.1"/>
    <property type="molecule type" value="Genomic_DNA"/>
</dbReference>
<proteinExistence type="predicted"/>
<keyword evidence="4 6" id="KW-1133">Transmembrane helix</keyword>
<evidence type="ECO:0000256" key="1">
    <source>
        <dbReference type="ARBA" id="ARBA00004477"/>
    </source>
</evidence>
<feature type="transmembrane region" description="Helical" evidence="6">
    <location>
        <begin position="214"/>
        <end position="231"/>
    </location>
</feature>
<feature type="compositionally biased region" description="Polar residues" evidence="7">
    <location>
        <begin position="345"/>
        <end position="354"/>
    </location>
</feature>
<feature type="transmembrane region" description="Helical" evidence="6">
    <location>
        <begin position="237"/>
        <end position="255"/>
    </location>
</feature>
<feature type="compositionally biased region" description="Low complexity" evidence="7">
    <location>
        <begin position="316"/>
        <end position="344"/>
    </location>
</feature>
<comment type="caution">
    <text evidence="9">The sequence shown here is derived from an EMBL/GenBank/DDBJ whole genome shotgun (WGS) entry which is preliminary data.</text>
</comment>
<feature type="region of interest" description="Disordered" evidence="7">
    <location>
        <begin position="1"/>
        <end position="20"/>
    </location>
</feature>
<dbReference type="Pfam" id="PF02453">
    <property type="entry name" value="Reticulon"/>
    <property type="match status" value="1"/>
</dbReference>
<evidence type="ECO:0000256" key="7">
    <source>
        <dbReference type="SAM" id="MobiDB-lite"/>
    </source>
</evidence>
<accession>A0A4U7AVH1</accession>
<evidence type="ECO:0000313" key="10">
    <source>
        <dbReference type="Proteomes" id="UP000308133"/>
    </source>
</evidence>
<feature type="transmembrane region" description="Helical" evidence="6">
    <location>
        <begin position="118"/>
        <end position="137"/>
    </location>
</feature>
<dbReference type="Proteomes" id="UP000308133">
    <property type="component" value="Unassembled WGS sequence"/>
</dbReference>
<evidence type="ECO:0000256" key="6">
    <source>
        <dbReference type="RuleBase" id="RU363132"/>
    </source>
</evidence>
<evidence type="ECO:0000256" key="5">
    <source>
        <dbReference type="ARBA" id="ARBA00023136"/>
    </source>
</evidence>
<dbReference type="InterPro" id="IPR003388">
    <property type="entry name" value="Reticulon"/>
</dbReference>
<dbReference type="GO" id="GO:0005789">
    <property type="term" value="C:endoplasmic reticulum membrane"/>
    <property type="evidence" value="ECO:0007669"/>
    <property type="project" value="UniProtKB-SubCell"/>
</dbReference>
<feature type="domain" description="Reticulon" evidence="8">
    <location>
        <begin position="109"/>
        <end position="306"/>
    </location>
</feature>
<name>A0A4U7AVH1_9PEZI</name>
<evidence type="ECO:0000256" key="2">
    <source>
        <dbReference type="ARBA" id="ARBA00022692"/>
    </source>
</evidence>
<feature type="transmembrane region" description="Helical" evidence="6">
    <location>
        <begin position="143"/>
        <end position="166"/>
    </location>
</feature>
<evidence type="ECO:0000259" key="8">
    <source>
        <dbReference type="PROSITE" id="PS50845"/>
    </source>
</evidence>
<protein>
    <recommendedName>
        <fullName evidence="6">Reticulon-like protein</fullName>
    </recommendedName>
</protein>
<comment type="subcellular location">
    <subcellularLocation>
        <location evidence="1 6">Endoplasmic reticulum membrane</location>
        <topology evidence="1 6">Multi-pass membrane protein</topology>
    </subcellularLocation>
</comment>
<keyword evidence="5 6" id="KW-0472">Membrane</keyword>
<dbReference type="PROSITE" id="PS50845">
    <property type="entry name" value="RETICULON"/>
    <property type="match status" value="1"/>
</dbReference>
<gene>
    <name evidence="9" type="ORF">C1H76_5648</name>
</gene>
<sequence length="394" mass="42616">MSDTAQTSYPNINPSANSGSNINGTAAGLKDSFVNSELVSLPMTDTQSALDAVSNSNTVQNISQGPMAEKAKEQANKTSNEFSNVAASRQIPDQKTATGQNLTHYHSMFYNILSWENARVSGIAYASIVTFIFFTRYVPVLKYFFKASYMILGIVAAAEIAGKLVFERGLASQMRPRKYYTIPRQNLEAALEDVEQLINFFVIEFQRIVFAENVYATVAAFTSALIAYFLVKFVPKWGIALIATSVVFFVPLVYIQNRELIDGHLNNASNVINQQATQVRDLAAQHTGRAGEVAKSTMSQYSAKAQDLIGQAKNKTTGTTSSDSTTASSNGPASTGTTSTGLSSEPLNTSSTNGIKREDFPSAPQESFPAAPSAEPIRRTEVPTDPIPQTLPAQ</sequence>
<feature type="region of interest" description="Disordered" evidence="7">
    <location>
        <begin position="312"/>
        <end position="394"/>
    </location>
</feature>
<evidence type="ECO:0000256" key="3">
    <source>
        <dbReference type="ARBA" id="ARBA00022824"/>
    </source>
</evidence>
<evidence type="ECO:0000256" key="4">
    <source>
        <dbReference type="ARBA" id="ARBA00022989"/>
    </source>
</evidence>
<evidence type="ECO:0000313" key="9">
    <source>
        <dbReference type="EMBL" id="TKX22139.1"/>
    </source>
</evidence>
<dbReference type="AlphaFoldDB" id="A0A4U7AVH1"/>
<organism evidence="9 10">
    <name type="scientific">Elsinoe australis</name>
    <dbReference type="NCBI Taxonomy" id="40998"/>
    <lineage>
        <taxon>Eukaryota</taxon>
        <taxon>Fungi</taxon>
        <taxon>Dikarya</taxon>
        <taxon>Ascomycota</taxon>
        <taxon>Pezizomycotina</taxon>
        <taxon>Dothideomycetes</taxon>
        <taxon>Dothideomycetidae</taxon>
        <taxon>Myriangiales</taxon>
        <taxon>Elsinoaceae</taxon>
        <taxon>Elsinoe</taxon>
    </lineage>
</organism>
<keyword evidence="2 6" id="KW-0812">Transmembrane</keyword>